<evidence type="ECO:0000259" key="6">
    <source>
        <dbReference type="Pfam" id="PF14363"/>
    </source>
</evidence>
<dbReference type="AlphaFoldDB" id="A0A803QM49"/>
<dbReference type="SUPFAM" id="SSF52540">
    <property type="entry name" value="P-loop containing nucleoside triphosphate hydrolases"/>
    <property type="match status" value="1"/>
</dbReference>
<keyword evidence="9" id="KW-1185">Reference proteome</keyword>
<name>A0A803QM49_CANSA</name>
<dbReference type="InterPro" id="IPR050747">
    <property type="entry name" value="Mitochondrial_chaperone_BCS1"/>
</dbReference>
<comment type="cofactor">
    <cofactor evidence="1">
        <name>Mg(2+)</name>
        <dbReference type="ChEBI" id="CHEBI:18420"/>
    </cofactor>
</comment>
<dbReference type="PANTHER" id="PTHR23070">
    <property type="entry name" value="BCS1 AAA-TYPE ATPASE"/>
    <property type="match status" value="1"/>
</dbReference>
<protein>
    <recommendedName>
        <fullName evidence="10">AAA-ATPase</fullName>
    </recommendedName>
</protein>
<proteinExistence type="predicted"/>
<feature type="domain" description="AAA-type ATPase N-terminal" evidence="6">
    <location>
        <begin position="5"/>
        <end position="80"/>
    </location>
</feature>
<dbReference type="Pfam" id="PF00004">
    <property type="entry name" value="AAA"/>
    <property type="match status" value="1"/>
</dbReference>
<evidence type="ECO:0000313" key="9">
    <source>
        <dbReference type="Proteomes" id="UP000596661"/>
    </source>
</evidence>
<keyword evidence="3" id="KW-0460">Magnesium</keyword>
<evidence type="ECO:0000256" key="4">
    <source>
        <dbReference type="SAM" id="Coils"/>
    </source>
</evidence>
<dbReference type="Gramene" id="evm.model.10.2110">
    <property type="protein sequence ID" value="cds.evm.model.10.2110"/>
    <property type="gene ID" value="evm.TU.10.2110"/>
</dbReference>
<dbReference type="OMA" id="WISHKID"/>
<evidence type="ECO:0000313" key="8">
    <source>
        <dbReference type="EnsemblPlants" id="cds.evm.model.10.2110"/>
    </source>
</evidence>
<evidence type="ECO:0008006" key="10">
    <source>
        <dbReference type="Google" id="ProtNLM"/>
    </source>
</evidence>
<dbReference type="Gene3D" id="3.40.50.300">
    <property type="entry name" value="P-loop containing nucleotide triphosphate hydrolases"/>
    <property type="match status" value="1"/>
</dbReference>
<dbReference type="GO" id="GO:0005524">
    <property type="term" value="F:ATP binding"/>
    <property type="evidence" value="ECO:0007669"/>
    <property type="project" value="InterPro"/>
</dbReference>
<dbReference type="Pfam" id="PF25568">
    <property type="entry name" value="AAA_lid_At3g28540"/>
    <property type="match status" value="1"/>
</dbReference>
<reference evidence="8" key="1">
    <citation type="submission" date="2021-03" db="UniProtKB">
        <authorList>
            <consortium name="EnsemblPlants"/>
        </authorList>
    </citation>
    <scope>IDENTIFICATION</scope>
</reference>
<dbReference type="EMBL" id="UZAU01000832">
    <property type="status" value="NOT_ANNOTATED_CDS"/>
    <property type="molecule type" value="Genomic_DNA"/>
</dbReference>
<dbReference type="EnsemblPlants" id="evm.model.10.2110">
    <property type="protein sequence ID" value="cds.evm.model.10.2110"/>
    <property type="gene ID" value="evm.TU.10.2110"/>
</dbReference>
<dbReference type="Pfam" id="PF14363">
    <property type="entry name" value="AAA_assoc"/>
    <property type="match status" value="1"/>
</dbReference>
<keyword evidence="4" id="KW-0175">Coiled coil</keyword>
<dbReference type="Proteomes" id="UP000596661">
    <property type="component" value="Unassembled WGS sequence"/>
</dbReference>
<dbReference type="Gene3D" id="6.10.280.40">
    <property type="match status" value="1"/>
</dbReference>
<keyword evidence="2" id="KW-0378">Hydrolase</keyword>
<evidence type="ECO:0000256" key="2">
    <source>
        <dbReference type="ARBA" id="ARBA00022801"/>
    </source>
</evidence>
<sequence>MMSLIFPYVKISFHEYSGDSFMRSQLYENIQTYLSVNSTTLAQKLKASDVKDSKSMVLSLDDNSQVPDQFKGVKLKWISHKIDPTASSLRWGYPNSDDKRYFTLSFHRRHRELITTAYLRHVLEEGKRIALKNRKRKLYTNGSTDIYRSGKSTCGGERLIVFTTNYFDKLDPALIRRGRMDKHIELSYCGFGAFKVLAKNYLDVESHDLFSKIECLLGETEMTPADVAENLMVNSEEEDLDECMKNLVEALEKAKKIKAKEEEEKLLEKEKEGILGTKDAVKCNGLINSIEEEGG</sequence>
<organism evidence="8 9">
    <name type="scientific">Cannabis sativa</name>
    <name type="common">Hemp</name>
    <name type="synonym">Marijuana</name>
    <dbReference type="NCBI Taxonomy" id="3483"/>
    <lineage>
        <taxon>Eukaryota</taxon>
        <taxon>Viridiplantae</taxon>
        <taxon>Streptophyta</taxon>
        <taxon>Embryophyta</taxon>
        <taxon>Tracheophyta</taxon>
        <taxon>Spermatophyta</taxon>
        <taxon>Magnoliopsida</taxon>
        <taxon>eudicotyledons</taxon>
        <taxon>Gunneridae</taxon>
        <taxon>Pentapetalae</taxon>
        <taxon>rosids</taxon>
        <taxon>fabids</taxon>
        <taxon>Rosales</taxon>
        <taxon>Cannabaceae</taxon>
        <taxon>Cannabis</taxon>
    </lineage>
</organism>
<feature type="domain" description="AAA+ ATPase At3g28540-like C-terminal" evidence="7">
    <location>
        <begin position="189"/>
        <end position="262"/>
    </location>
</feature>
<evidence type="ECO:0000256" key="3">
    <source>
        <dbReference type="ARBA" id="ARBA00022842"/>
    </source>
</evidence>
<feature type="domain" description="ATPase AAA-type core" evidence="5">
    <location>
        <begin position="157"/>
        <end position="187"/>
    </location>
</feature>
<dbReference type="InterPro" id="IPR058017">
    <property type="entry name" value="At3g28540-like_C"/>
</dbReference>
<dbReference type="InterPro" id="IPR025753">
    <property type="entry name" value="AAA_N_dom"/>
</dbReference>
<dbReference type="GO" id="GO:0016887">
    <property type="term" value="F:ATP hydrolysis activity"/>
    <property type="evidence" value="ECO:0007669"/>
    <property type="project" value="InterPro"/>
</dbReference>
<accession>A0A803QM49</accession>
<dbReference type="InterPro" id="IPR027417">
    <property type="entry name" value="P-loop_NTPase"/>
</dbReference>
<evidence type="ECO:0000256" key="1">
    <source>
        <dbReference type="ARBA" id="ARBA00001946"/>
    </source>
</evidence>
<evidence type="ECO:0000259" key="7">
    <source>
        <dbReference type="Pfam" id="PF25568"/>
    </source>
</evidence>
<dbReference type="InterPro" id="IPR003959">
    <property type="entry name" value="ATPase_AAA_core"/>
</dbReference>
<evidence type="ECO:0000259" key="5">
    <source>
        <dbReference type="Pfam" id="PF00004"/>
    </source>
</evidence>
<feature type="coiled-coil region" evidence="4">
    <location>
        <begin position="233"/>
        <end position="272"/>
    </location>
</feature>